<feature type="domain" description="Origin recognition complex subunit 2 RecA-like" evidence="7">
    <location>
        <begin position="247"/>
        <end position="407"/>
    </location>
</feature>
<feature type="domain" description="Origin recognition complex subunit 2 winged-helix" evidence="8">
    <location>
        <begin position="477"/>
        <end position="532"/>
    </location>
</feature>
<evidence type="ECO:0000313" key="9">
    <source>
        <dbReference type="EMBL" id="KAJ1733617.1"/>
    </source>
</evidence>
<keyword evidence="4 5" id="KW-0539">Nucleus</keyword>
<evidence type="ECO:0000259" key="7">
    <source>
        <dbReference type="Pfam" id="PF04084"/>
    </source>
</evidence>
<evidence type="ECO:0000256" key="6">
    <source>
        <dbReference type="SAM" id="MobiDB-lite"/>
    </source>
</evidence>
<comment type="function">
    <text evidence="5">Component of the origin recognition complex (ORC) that binds origins of replication. DNA-binding is ATP-dependent. ORC is required to assemble the pre-replication complex necessary to initiate DNA replication.</text>
</comment>
<dbReference type="PANTHER" id="PTHR14052:SF0">
    <property type="entry name" value="ORIGIN RECOGNITION COMPLEX SUBUNIT 2"/>
    <property type="match status" value="1"/>
</dbReference>
<evidence type="ECO:0000256" key="1">
    <source>
        <dbReference type="ARBA" id="ARBA00004123"/>
    </source>
</evidence>
<dbReference type="OrthoDB" id="346673at2759"/>
<evidence type="ECO:0000313" key="10">
    <source>
        <dbReference type="Proteomes" id="UP001143981"/>
    </source>
</evidence>
<proteinExistence type="inferred from homology"/>
<dbReference type="GO" id="GO:0005664">
    <property type="term" value="C:nuclear origin of replication recognition complex"/>
    <property type="evidence" value="ECO:0007669"/>
    <property type="project" value="UniProtKB-UniRule"/>
</dbReference>
<dbReference type="PANTHER" id="PTHR14052">
    <property type="entry name" value="ORIGIN RECOGNITION COMPLEX SUBUNIT 2"/>
    <property type="match status" value="1"/>
</dbReference>
<comment type="similarity">
    <text evidence="2 5">Belongs to the ORC2 family.</text>
</comment>
<dbReference type="AlphaFoldDB" id="A0A9W8CY28"/>
<name>A0A9W8CY28_9FUNG</name>
<sequence length="542" mass="58808">MADNGSPSTPRTIPRARNRFDMGLTLTATRRGRRTLLTDNTHETPSRTTSEVTDILKLGAAAEADDKENSSEETSGICSVAGQTVYGFQKRAARKRASSSSRGGGQSARGRRGSGTPRAGRRATIGGARRNASGASDDDDEEDEDNDDDDNEQRPKRAATNRRPYGGSDGSDSDSDGGDRDNDSALEGDADDFADTRPAYERYFQDLNGSKGPKTSDNTLAKLPRLTPAQTGAILASVPTKHKEELALLDSLHRRQFRQWFFEMTCGFSIMFYGFGSKRQLINSFATQLAESAPVAIVNGYFPALNLKQSLEKIASEILGLGDTTGSAADLALLIRDYFGTAGRAVDTMYVIVHNIDGQCLRKHQAALAALASSPRIHLVASIDHIEAPLIWDASTATRFNWAWHDLTTFEPYAVETSNENFGAETKNIGPRGVLHVLASLTENAKGIFRVLAEFQVAESVMDDTPAAQKKAGAAIPEMPFGGYFAACRDQFLVSSEMTFRSQLTEFRDHQVIQSRHAADGTEFVFIPLDAATLGSILEGMD</sequence>
<comment type="subunit">
    <text evidence="5">Component of the origin recognition complex (ORC).</text>
</comment>
<evidence type="ECO:0000256" key="4">
    <source>
        <dbReference type="ARBA" id="ARBA00023242"/>
    </source>
</evidence>
<dbReference type="GO" id="GO:0006260">
    <property type="term" value="P:DNA replication"/>
    <property type="evidence" value="ECO:0007669"/>
    <property type="project" value="UniProtKB-UniRule"/>
</dbReference>
<organism evidence="9 10">
    <name type="scientific">Coemansia biformis</name>
    <dbReference type="NCBI Taxonomy" id="1286918"/>
    <lineage>
        <taxon>Eukaryota</taxon>
        <taxon>Fungi</taxon>
        <taxon>Fungi incertae sedis</taxon>
        <taxon>Zoopagomycota</taxon>
        <taxon>Kickxellomycotina</taxon>
        <taxon>Kickxellomycetes</taxon>
        <taxon>Kickxellales</taxon>
        <taxon>Kickxellaceae</taxon>
        <taxon>Coemansia</taxon>
    </lineage>
</organism>
<feature type="region of interest" description="Disordered" evidence="6">
    <location>
        <begin position="1"/>
        <end position="197"/>
    </location>
</feature>
<dbReference type="InterPro" id="IPR056772">
    <property type="entry name" value="RecA-like_ORC2"/>
</dbReference>
<dbReference type="InterPro" id="IPR056773">
    <property type="entry name" value="WHD_ORC2"/>
</dbReference>
<dbReference type="InterPro" id="IPR007220">
    <property type="entry name" value="ORC2"/>
</dbReference>
<protein>
    <recommendedName>
        <fullName evidence="5">Origin recognition complex subunit 2</fullName>
    </recommendedName>
</protein>
<dbReference type="Proteomes" id="UP001143981">
    <property type="component" value="Unassembled WGS sequence"/>
</dbReference>
<dbReference type="Pfam" id="PF24882">
    <property type="entry name" value="WHD_ORC2"/>
    <property type="match status" value="1"/>
</dbReference>
<comment type="subcellular location">
    <subcellularLocation>
        <location evidence="1 5">Nucleus</location>
    </subcellularLocation>
</comment>
<feature type="compositionally biased region" description="Acidic residues" evidence="6">
    <location>
        <begin position="184"/>
        <end position="193"/>
    </location>
</feature>
<evidence type="ECO:0000256" key="5">
    <source>
        <dbReference type="RuleBase" id="RU368084"/>
    </source>
</evidence>
<evidence type="ECO:0000256" key="3">
    <source>
        <dbReference type="ARBA" id="ARBA00022705"/>
    </source>
</evidence>
<feature type="compositionally biased region" description="Acidic residues" evidence="6">
    <location>
        <begin position="136"/>
        <end position="151"/>
    </location>
</feature>
<evidence type="ECO:0000259" key="8">
    <source>
        <dbReference type="Pfam" id="PF24882"/>
    </source>
</evidence>
<dbReference type="Pfam" id="PF04084">
    <property type="entry name" value="RecA-like_ORC2"/>
    <property type="match status" value="1"/>
</dbReference>
<gene>
    <name evidence="9" type="primary">ORC2</name>
    <name evidence="9" type="ORF">LPJ61_001480</name>
</gene>
<comment type="caution">
    <text evidence="9">The sequence shown here is derived from an EMBL/GenBank/DDBJ whole genome shotgun (WGS) entry which is preliminary data.</text>
</comment>
<accession>A0A9W8CY28</accession>
<feature type="compositionally biased region" description="Low complexity" evidence="6">
    <location>
        <begin position="114"/>
        <end position="132"/>
    </location>
</feature>
<feature type="compositionally biased region" description="Polar residues" evidence="6">
    <location>
        <begin position="1"/>
        <end position="11"/>
    </location>
</feature>
<keyword evidence="3 5" id="KW-0235">DNA replication</keyword>
<evidence type="ECO:0000256" key="2">
    <source>
        <dbReference type="ARBA" id="ARBA00007421"/>
    </source>
</evidence>
<keyword evidence="10" id="KW-1185">Reference proteome</keyword>
<reference evidence="9" key="1">
    <citation type="submission" date="2022-07" db="EMBL/GenBank/DDBJ databases">
        <title>Phylogenomic reconstructions and comparative analyses of Kickxellomycotina fungi.</title>
        <authorList>
            <person name="Reynolds N.K."/>
            <person name="Stajich J.E."/>
            <person name="Barry K."/>
            <person name="Grigoriev I.V."/>
            <person name="Crous P."/>
            <person name="Smith M.E."/>
        </authorList>
    </citation>
    <scope>NUCLEOTIDE SEQUENCE</scope>
    <source>
        <strain evidence="9">BCRC 34381</strain>
    </source>
</reference>
<dbReference type="GO" id="GO:0003688">
    <property type="term" value="F:DNA replication origin binding"/>
    <property type="evidence" value="ECO:0007669"/>
    <property type="project" value="UniProtKB-UniRule"/>
</dbReference>
<dbReference type="EMBL" id="JANBOI010000127">
    <property type="protein sequence ID" value="KAJ1733617.1"/>
    <property type="molecule type" value="Genomic_DNA"/>
</dbReference>